<accession>A0ABR3FIV7</accession>
<evidence type="ECO:0000313" key="3">
    <source>
        <dbReference type="Proteomes" id="UP001465976"/>
    </source>
</evidence>
<evidence type="ECO:0000313" key="2">
    <source>
        <dbReference type="EMBL" id="KAL0575227.1"/>
    </source>
</evidence>
<dbReference type="Proteomes" id="UP001465976">
    <property type="component" value="Unassembled WGS sequence"/>
</dbReference>
<feature type="compositionally biased region" description="Polar residues" evidence="1">
    <location>
        <begin position="732"/>
        <end position="745"/>
    </location>
</feature>
<reference evidence="2 3" key="1">
    <citation type="submission" date="2024-02" db="EMBL/GenBank/DDBJ databases">
        <title>A draft genome for the cacao thread blight pathogen Marasmius crinis-equi.</title>
        <authorList>
            <person name="Cohen S.P."/>
            <person name="Baruah I.K."/>
            <person name="Amoako-Attah I."/>
            <person name="Bukari Y."/>
            <person name="Meinhardt L.W."/>
            <person name="Bailey B.A."/>
        </authorList>
    </citation>
    <scope>NUCLEOTIDE SEQUENCE [LARGE SCALE GENOMIC DNA]</scope>
    <source>
        <strain evidence="2 3">GH-76</strain>
    </source>
</reference>
<name>A0ABR3FIV7_9AGAR</name>
<feature type="region of interest" description="Disordered" evidence="1">
    <location>
        <begin position="259"/>
        <end position="321"/>
    </location>
</feature>
<proteinExistence type="predicted"/>
<feature type="compositionally biased region" description="Basic and acidic residues" evidence="1">
    <location>
        <begin position="376"/>
        <end position="386"/>
    </location>
</feature>
<dbReference type="EMBL" id="JBAHYK010000324">
    <property type="protein sequence ID" value="KAL0575227.1"/>
    <property type="molecule type" value="Genomic_DNA"/>
</dbReference>
<keyword evidence="3" id="KW-1185">Reference proteome</keyword>
<feature type="compositionally biased region" description="Basic and acidic residues" evidence="1">
    <location>
        <begin position="416"/>
        <end position="433"/>
    </location>
</feature>
<gene>
    <name evidence="2" type="ORF">V5O48_006743</name>
</gene>
<feature type="compositionally biased region" description="Polar residues" evidence="1">
    <location>
        <begin position="672"/>
        <end position="687"/>
    </location>
</feature>
<feature type="region of interest" description="Disordered" evidence="1">
    <location>
        <begin position="502"/>
        <end position="534"/>
    </location>
</feature>
<comment type="caution">
    <text evidence="2">The sequence shown here is derived from an EMBL/GenBank/DDBJ whole genome shotgun (WGS) entry which is preliminary data.</text>
</comment>
<protein>
    <submittedName>
        <fullName evidence="2">Uncharacterized protein</fullName>
    </submittedName>
</protein>
<feature type="compositionally biased region" description="Polar residues" evidence="1">
    <location>
        <begin position="456"/>
        <end position="465"/>
    </location>
</feature>
<feature type="region of interest" description="Disordered" evidence="1">
    <location>
        <begin position="372"/>
        <end position="465"/>
    </location>
</feature>
<feature type="region of interest" description="Disordered" evidence="1">
    <location>
        <begin position="610"/>
        <end position="687"/>
    </location>
</feature>
<sequence length="807" mass="88992">MDDSEYSNVSSIYSSTETQSSASTIIGLGYLSGRAIKRLGEAVLNGIDYVLVNRQLRRMESYFAGQWDEESSDTRKMCRLLIEFTDPGYILPVRTRALSLIMTQIGAVKFKGLAGVLIDFASTSTYRRHLSEVWNFAVGIGAARKRFESVADQAEQERDDNTLAHLPQSDTVPFSSSHISSVRGAYLSAVYDGNCTETYSQHLYPVLRQNIPLILYFDFVVSHSTGENARSILADIGISGLLESMSLFDATSKRAGIDPARASQVEKSARMGSGTDDEDKRAQSQPVHAIDAPFRLTPNRYVQPEPTPSPPVNGVNVNPADQARSHQGRLSMFLPHNNHGDLNKPDFDYTVPSSGGAAVGIVELPWPFRFLDPPTETERRQEKEQGLEENSGSWSSRSSHKSKSGANVKQGMSVSGKEHRLKEHLRKQLRDLRPQTPTRQASHKRGLASAPEKQKGVSTKPQMQGSKVGLNVKQGISVPGVERRNNPLSDLSDIDEERMFVGGKQRARSRSPEVENGAARAGVGSSRHRPEESMVMGGTDDEGAGVQTLPAHASETPFKLTPNRFVQPEPLPPALAPGMDVNSARRTTDGAFIGIGELPWPFRFLDLPTEQERKQQKEQGREEDSSTWASRSSHKPKSGASVQPEPPSPPSAPGMNANPAHRGRSSIFLPDNHSTSNKPVPPSTSNFYHAVPPNGGAVLGIVELPWPFRFLDLPTENERDQQKDQDREENRSIQSSRSLQKSKSGASVRRGMSVPSKKHRLKEHLRKQLHDLRPQTPTRQVGPEVWVEHRLASAPEKKKGVLTQPQL</sequence>
<evidence type="ECO:0000256" key="1">
    <source>
        <dbReference type="SAM" id="MobiDB-lite"/>
    </source>
</evidence>
<feature type="compositionally biased region" description="Basic residues" evidence="1">
    <location>
        <begin position="756"/>
        <end position="765"/>
    </location>
</feature>
<feature type="compositionally biased region" description="Basic and acidic residues" evidence="1">
    <location>
        <begin position="717"/>
        <end position="731"/>
    </location>
</feature>
<organism evidence="2 3">
    <name type="scientific">Marasmius crinis-equi</name>
    <dbReference type="NCBI Taxonomy" id="585013"/>
    <lineage>
        <taxon>Eukaryota</taxon>
        <taxon>Fungi</taxon>
        <taxon>Dikarya</taxon>
        <taxon>Basidiomycota</taxon>
        <taxon>Agaricomycotina</taxon>
        <taxon>Agaricomycetes</taxon>
        <taxon>Agaricomycetidae</taxon>
        <taxon>Agaricales</taxon>
        <taxon>Marasmiineae</taxon>
        <taxon>Marasmiaceae</taxon>
        <taxon>Marasmius</taxon>
    </lineage>
</organism>
<feature type="compositionally biased region" description="Basic and acidic residues" evidence="1">
    <location>
        <begin position="610"/>
        <end position="624"/>
    </location>
</feature>
<feature type="region of interest" description="Disordered" evidence="1">
    <location>
        <begin position="717"/>
        <end position="784"/>
    </location>
</feature>